<keyword evidence="2" id="KW-1185">Reference proteome</keyword>
<organism evidence="1 2">
    <name type="scientific">Dallia pectoralis</name>
    <name type="common">Alaska blackfish</name>
    <dbReference type="NCBI Taxonomy" id="75939"/>
    <lineage>
        <taxon>Eukaryota</taxon>
        <taxon>Metazoa</taxon>
        <taxon>Chordata</taxon>
        <taxon>Craniata</taxon>
        <taxon>Vertebrata</taxon>
        <taxon>Euteleostomi</taxon>
        <taxon>Actinopterygii</taxon>
        <taxon>Neopterygii</taxon>
        <taxon>Teleostei</taxon>
        <taxon>Protacanthopterygii</taxon>
        <taxon>Esociformes</taxon>
        <taxon>Umbridae</taxon>
        <taxon>Dallia</taxon>
    </lineage>
</organism>
<evidence type="ECO:0000313" key="1">
    <source>
        <dbReference type="EMBL" id="KAJ8012145.1"/>
    </source>
</evidence>
<evidence type="ECO:0000313" key="2">
    <source>
        <dbReference type="Proteomes" id="UP001157502"/>
    </source>
</evidence>
<dbReference type="EMBL" id="CM055732">
    <property type="protein sequence ID" value="KAJ8012145.1"/>
    <property type="molecule type" value="Genomic_DNA"/>
</dbReference>
<comment type="caution">
    <text evidence="1">The sequence shown here is derived from an EMBL/GenBank/DDBJ whole genome shotgun (WGS) entry which is preliminary data.</text>
</comment>
<dbReference type="Proteomes" id="UP001157502">
    <property type="component" value="Chromosome 5"/>
</dbReference>
<reference evidence="1" key="1">
    <citation type="submission" date="2021-05" db="EMBL/GenBank/DDBJ databases">
        <authorList>
            <person name="Pan Q."/>
            <person name="Jouanno E."/>
            <person name="Zahm M."/>
            <person name="Klopp C."/>
            <person name="Cabau C."/>
            <person name="Louis A."/>
            <person name="Berthelot C."/>
            <person name="Parey E."/>
            <person name="Roest Crollius H."/>
            <person name="Montfort J."/>
            <person name="Robinson-Rechavi M."/>
            <person name="Bouchez O."/>
            <person name="Lampietro C."/>
            <person name="Lopez Roques C."/>
            <person name="Donnadieu C."/>
            <person name="Postlethwait J."/>
            <person name="Bobe J."/>
            <person name="Dillon D."/>
            <person name="Chandos A."/>
            <person name="von Hippel F."/>
            <person name="Guiguen Y."/>
        </authorList>
    </citation>
    <scope>NUCLEOTIDE SEQUENCE</scope>
    <source>
        <strain evidence="1">YG-Jan2019</strain>
    </source>
</reference>
<sequence>MLLYSRIDIRNYSWNVKTWEKQQIEDGKEPLDYGGFGTVYLCYHKTLGHVVLKTVYTGPQRNDGSKQSLLDEGSLMKSLDHKRVVKLLGVILEDGDYSLVMELIPKGNLLAMLDQVSVPLSIKGRIILEILEGMVYLVNKRIIHKDLKPENILVDKDFHIKIADLGLATCQTWSQLTKVESKKQSRLGQTGSARGRAAGTLCYMAPEHLESIHTRSSEKSDVYSFAIVVWVTLAGKEPYENARGEDHICQCVRRGDRPDEDAIPDVTPSEIVELMKKCWNQDPQVRPTFQGSYNSFIPVYKQKFEPDVERDVLNLREVYKGPEELVEKMRCLTMSPEGITTDRPAPLLSSDGHGAYCIESVPVEASIEDFLSFPADPSNIEADARCNGPVVYPSASDQKPFDGPSDLDVKLALEWEYHKHGSYNQMDQVDSRPCAHLAAPQRLISQDPSAARGLQENRLSSFSASSVQSWSKAQPVQPSSVGMDPYLSNVGPYEAAALTPRRQLSSHTPESFSNPSLIPGQSPGHLFHQAQPELFWPAHPVSESAAPDLNAGLHLNSGFKGGPSQDSGGLYIRNASGIQIGSNNTLSIGRRESYSSLSSSHTNGTSPQSLFNDTLQLCEDEAVTEEHLNLLRENIGKDWKRCARRLGLSEVEVDTIDHDFHRDGLPEKVHQMLERWKMKEGCVGCTVGLLCRALQNCVKIELLLKLLNVCKPTSP</sequence>
<proteinExistence type="predicted"/>
<accession>A0ACC2H8W3</accession>
<name>A0ACC2H8W3_DALPE</name>
<protein>
    <submittedName>
        <fullName evidence="1">Uncharacterized protein</fullName>
    </submittedName>
</protein>
<gene>
    <name evidence="1" type="ORF">DPEC_G00065630</name>
</gene>